<name>A0A414US84_MEDGN</name>
<keyword evidence="2" id="KW-0472">Membrane</keyword>
<dbReference type="EMBL" id="QRWQ01000012">
    <property type="protein sequence ID" value="RGT37394.1"/>
    <property type="molecule type" value="Genomic_DNA"/>
</dbReference>
<evidence type="ECO:0000313" key="4">
    <source>
        <dbReference type="EMBL" id="RGT37394.1"/>
    </source>
</evidence>
<comment type="caution">
    <text evidence="5">The sequence shown here is derived from an EMBL/GenBank/DDBJ whole genome shotgun (WGS) entry which is preliminary data.</text>
</comment>
<dbReference type="Proteomes" id="UP000286137">
    <property type="component" value="Unassembled WGS sequence"/>
</dbReference>
<dbReference type="EMBL" id="QRIS01000034">
    <property type="protein sequence ID" value="RHG79952.1"/>
    <property type="molecule type" value="Genomic_DNA"/>
</dbReference>
<dbReference type="Proteomes" id="UP000283834">
    <property type="component" value="Unassembled WGS sequence"/>
</dbReference>
<protein>
    <submittedName>
        <fullName evidence="5">Uncharacterized protein</fullName>
    </submittedName>
</protein>
<gene>
    <name evidence="5" type="ORF">DW243_15620</name>
    <name evidence="4" type="ORF">DWX36_12225</name>
    <name evidence="3" type="ORF">DWY88_07670</name>
</gene>
<dbReference type="Proteomes" id="UP000283981">
    <property type="component" value="Unassembled WGS sequence"/>
</dbReference>
<dbReference type="RefSeq" id="WP_118013579.1">
    <property type="nucleotide sequence ID" value="NZ_BAABXJ010000001.1"/>
</dbReference>
<feature type="transmembrane region" description="Helical" evidence="2">
    <location>
        <begin position="7"/>
        <end position="28"/>
    </location>
</feature>
<accession>A0A414US84</accession>
<evidence type="ECO:0000313" key="7">
    <source>
        <dbReference type="Proteomes" id="UP000283981"/>
    </source>
</evidence>
<evidence type="ECO:0000313" key="5">
    <source>
        <dbReference type="EMBL" id="RHG79952.1"/>
    </source>
</evidence>
<evidence type="ECO:0000313" key="3">
    <source>
        <dbReference type="EMBL" id="RGQ68429.1"/>
    </source>
</evidence>
<dbReference type="AlphaFoldDB" id="A0A414US84"/>
<feature type="region of interest" description="Disordered" evidence="1">
    <location>
        <begin position="178"/>
        <end position="204"/>
    </location>
</feature>
<proteinExistence type="predicted"/>
<evidence type="ECO:0000256" key="1">
    <source>
        <dbReference type="SAM" id="MobiDB-lite"/>
    </source>
</evidence>
<sequence length="315" mass="35922">MKRKTIIITGILILTLLAITGYFLYPYYVKQKTISEKTAEINTIEKDFKNSTDRASRLELLKSTIQESKDYTKSKKFFSEISDQYKTLISSMQNKFVKEYQQIMEENAPLDIGTSDDIDTLANHKDNLNNLLTTIEAEKEYTLSNNSNYQEYIENLSSYIDAYTSRITDIKEKQKAEAEAQKKAEEDAKHKAEKEARKKAEEEKAKTHYENEYFSVDVPVEWIGAWSVTEEDNSLGKIHSTIYTFSYDPENDYGGGAMIYVLDMSDTSIPLPTYASMIPSECEEIGVTSFGYYDVFKTEAGAGFFFDGGATITLK</sequence>
<reference evidence="6 7" key="1">
    <citation type="submission" date="2018-08" db="EMBL/GenBank/DDBJ databases">
        <title>A genome reference for cultivated species of the human gut microbiota.</title>
        <authorList>
            <person name="Zou Y."/>
            <person name="Xue W."/>
            <person name="Luo G."/>
        </authorList>
    </citation>
    <scope>NUCLEOTIDE SEQUENCE [LARGE SCALE GENOMIC DNA]</scope>
    <source>
        <strain evidence="4 6">AF19-16AC</strain>
        <strain evidence="3 8">AF27-4BH</strain>
        <strain evidence="5 7">AM21-18</strain>
    </source>
</reference>
<keyword evidence="2" id="KW-0812">Transmembrane</keyword>
<organism evidence="5 7">
    <name type="scientific">Mediterraneibacter gnavus</name>
    <name type="common">Ruminococcus gnavus</name>
    <dbReference type="NCBI Taxonomy" id="33038"/>
    <lineage>
        <taxon>Bacteria</taxon>
        <taxon>Bacillati</taxon>
        <taxon>Bacillota</taxon>
        <taxon>Clostridia</taxon>
        <taxon>Lachnospirales</taxon>
        <taxon>Lachnospiraceae</taxon>
        <taxon>Mediterraneibacter</taxon>
    </lineage>
</organism>
<evidence type="ECO:0000313" key="8">
    <source>
        <dbReference type="Proteomes" id="UP000286137"/>
    </source>
</evidence>
<evidence type="ECO:0000256" key="2">
    <source>
        <dbReference type="SAM" id="Phobius"/>
    </source>
</evidence>
<keyword evidence="2" id="KW-1133">Transmembrane helix</keyword>
<evidence type="ECO:0000313" key="6">
    <source>
        <dbReference type="Proteomes" id="UP000283834"/>
    </source>
</evidence>
<dbReference type="EMBL" id="QRTJ01000011">
    <property type="protein sequence ID" value="RGQ68429.1"/>
    <property type="molecule type" value="Genomic_DNA"/>
</dbReference>